<sequence length="75" mass="8108">MTSYRATGERISPKNNIYTVIFTEASLSSRNLSGHNNTDFNAGDVTFTPGDAEPKYAAYQNRLPGSINGSGRHIG</sequence>
<evidence type="ECO:0000313" key="1">
    <source>
        <dbReference type="EMBL" id="BES93345.1"/>
    </source>
</evidence>
<reference evidence="1 2" key="1">
    <citation type="submission" date="2023-09" db="EMBL/GenBank/DDBJ databases">
        <title>Nesidiocoris tenuis whole genome shotgun sequence.</title>
        <authorList>
            <person name="Shibata T."/>
            <person name="Shimoda M."/>
            <person name="Kobayashi T."/>
            <person name="Uehara T."/>
        </authorList>
    </citation>
    <scope>NUCLEOTIDE SEQUENCE [LARGE SCALE GENOMIC DNA]</scope>
    <source>
        <strain evidence="1 2">Japan</strain>
    </source>
</reference>
<gene>
    <name evidence="1" type="ORF">NTJ_06154</name>
</gene>
<organism evidence="1 2">
    <name type="scientific">Nesidiocoris tenuis</name>
    <dbReference type="NCBI Taxonomy" id="355587"/>
    <lineage>
        <taxon>Eukaryota</taxon>
        <taxon>Metazoa</taxon>
        <taxon>Ecdysozoa</taxon>
        <taxon>Arthropoda</taxon>
        <taxon>Hexapoda</taxon>
        <taxon>Insecta</taxon>
        <taxon>Pterygota</taxon>
        <taxon>Neoptera</taxon>
        <taxon>Paraneoptera</taxon>
        <taxon>Hemiptera</taxon>
        <taxon>Heteroptera</taxon>
        <taxon>Panheteroptera</taxon>
        <taxon>Cimicomorpha</taxon>
        <taxon>Miridae</taxon>
        <taxon>Dicyphina</taxon>
        <taxon>Nesidiocoris</taxon>
    </lineage>
</organism>
<name>A0ABN7AR04_9HEMI</name>
<accession>A0ABN7AR04</accession>
<dbReference type="EMBL" id="AP028912">
    <property type="protein sequence ID" value="BES93345.1"/>
    <property type="molecule type" value="Genomic_DNA"/>
</dbReference>
<evidence type="ECO:0000313" key="2">
    <source>
        <dbReference type="Proteomes" id="UP001307889"/>
    </source>
</evidence>
<protein>
    <submittedName>
        <fullName evidence="1">Uncharacterized protein</fullName>
    </submittedName>
</protein>
<proteinExistence type="predicted"/>
<keyword evidence="2" id="KW-1185">Reference proteome</keyword>
<dbReference type="Proteomes" id="UP001307889">
    <property type="component" value="Chromosome 4"/>
</dbReference>